<feature type="binding site" evidence="13">
    <location>
        <position position="683"/>
    </location>
    <ligand>
        <name>Zn(2+)</name>
        <dbReference type="ChEBI" id="CHEBI:29105"/>
    </ligand>
</feature>
<dbReference type="EMBL" id="FMYH01000002">
    <property type="protein sequence ID" value="SDC21959.1"/>
    <property type="molecule type" value="Genomic_DNA"/>
</dbReference>
<dbReference type="Pfam" id="PF07973">
    <property type="entry name" value="tRNA_SAD"/>
    <property type="match status" value="1"/>
</dbReference>
<dbReference type="InterPro" id="IPR012947">
    <property type="entry name" value="tRNA_SAD"/>
</dbReference>
<dbReference type="SMART" id="SM00863">
    <property type="entry name" value="tRNA_SAD"/>
    <property type="match status" value="1"/>
</dbReference>
<dbReference type="InterPro" id="IPR002318">
    <property type="entry name" value="Ala-tRNA-lgiase_IIc"/>
</dbReference>
<protein>
    <recommendedName>
        <fullName evidence="13">Alanine--tRNA ligase</fullName>
        <ecNumber evidence="13">6.1.1.7</ecNumber>
    </recommendedName>
    <alternativeName>
        <fullName evidence="13">Alanyl-tRNA synthetase</fullName>
        <shortName evidence="13">AlaRS</shortName>
    </alternativeName>
</protein>
<dbReference type="Gene3D" id="6.10.250.550">
    <property type="match status" value="1"/>
</dbReference>
<dbReference type="RefSeq" id="WP_093181950.1">
    <property type="nucleotide sequence ID" value="NZ_FMYH01000002.1"/>
</dbReference>
<dbReference type="InterPro" id="IPR050058">
    <property type="entry name" value="Ala-tRNA_ligase"/>
</dbReference>
<name>A0A1G6JT73_9MICO</name>
<evidence type="ECO:0000256" key="1">
    <source>
        <dbReference type="ARBA" id="ARBA00008226"/>
    </source>
</evidence>
<dbReference type="PROSITE" id="PS50860">
    <property type="entry name" value="AA_TRNA_LIGASE_II_ALA"/>
    <property type="match status" value="1"/>
</dbReference>
<dbReference type="GO" id="GO:0006419">
    <property type="term" value="P:alanyl-tRNA aminoacylation"/>
    <property type="evidence" value="ECO:0007669"/>
    <property type="project" value="UniProtKB-UniRule"/>
</dbReference>
<dbReference type="Gene3D" id="3.30.980.10">
    <property type="entry name" value="Threonyl-trna Synthetase, Chain A, domain 2"/>
    <property type="match status" value="1"/>
</dbReference>
<dbReference type="STRING" id="1814289.SAMN05216410_1411"/>
<dbReference type="EC" id="6.1.1.7" evidence="13"/>
<keyword evidence="6 13" id="KW-0862">Zinc</keyword>
<dbReference type="GO" id="GO:0005829">
    <property type="term" value="C:cytosol"/>
    <property type="evidence" value="ECO:0007669"/>
    <property type="project" value="TreeGrafter"/>
</dbReference>
<comment type="cofactor">
    <cofactor evidence="13">
        <name>Zn(2+)</name>
        <dbReference type="ChEBI" id="CHEBI:29105"/>
    </cofactor>
    <text evidence="13">Binds 1 zinc ion per subunit.</text>
</comment>
<dbReference type="SUPFAM" id="SSF50447">
    <property type="entry name" value="Translation proteins"/>
    <property type="match status" value="1"/>
</dbReference>
<sequence length="899" mass="95825">MRTAEIRKRWLTYFAERDHTVVPSASLISPDPSTLFTIAGMVPFIPYMTGQQTAPWKRATSVQKCVRTLDIEEVGKTTRHGTFFQMNGNFSFGDYFKEEAITFAWDFITGSVEDGKLGFDPEIIWVTVFHEDEESREIWKRVAGLPDERIQSRGMKDNFWSTGARGPAGPCSEIYVDRGPAYGIEGGPVADEDRYIEIWNLVFMQFERGDGGGKDSFPILGELKQRNIDTGMGLERVAFLLQGVDNMYEIDEVFPVIEVAQRLSGKAYGAVHADDVRMRVVADHIRSALMLIGDGVRPSNEGRGYVLRRLIRRAVRAMRLLGVEDPSLPALLPASMNVMKESYPELGTDFERISAIAYAEEEAFRRTLTAGTTILESAVGSAIESATKAGSATPVLGGPEAFALHDTYGFPIDLTLEMASEHGVTVDEKAFRALMQEQRTRARADALAKRNGGADKAAYEALASEIAKPVEFLGYTETTARVAVVGLVVDGVPGPAATAPATVEVILDRTPFYAEAGGQLADHGTIVLDGGATIEVDDVQAPIKGLSVHRGRVVDGIVTMGETGTATIDVARRKAISRAHSATHMIHKALQESLGKDATQAGSENAPSRIRFDFRSSTGLPQGALSEIEERVNTQLAEDLEVTEQIMNIDEARALGAMALFGEKYGDRVRVVSIGGDWSRELCAGTHVKRSGQLGMVTLLGEASIGSGVRRVDALVGDGAYGFHAKEHALVGQLTGLLNVRTDELPDRVGGLLARLKETEKELAAMRQRQLLASAGALAAGADVVAGARVVVHDAGEVASADDLRALALDLRGRLGEAEASVVAIGGVSSGRPLVVIVTNAGARERGLKAGAFAKAASSVLGGGGGGKDDMAQGGGQDATALPAALAGVRDGVAQVLGA</sequence>
<keyword evidence="10 13" id="KW-0030">Aminoacyl-tRNA synthetase</keyword>
<evidence type="ECO:0000256" key="8">
    <source>
        <dbReference type="ARBA" id="ARBA00022884"/>
    </source>
</evidence>
<evidence type="ECO:0000259" key="14">
    <source>
        <dbReference type="PROSITE" id="PS50860"/>
    </source>
</evidence>
<dbReference type="SUPFAM" id="SSF55681">
    <property type="entry name" value="Class II aaRS and biotin synthetases"/>
    <property type="match status" value="1"/>
</dbReference>
<dbReference type="InterPro" id="IPR045864">
    <property type="entry name" value="aa-tRNA-synth_II/BPL/LPL"/>
</dbReference>
<dbReference type="Pfam" id="PF02272">
    <property type="entry name" value="DHHA1"/>
    <property type="match status" value="1"/>
</dbReference>
<feature type="binding site" evidence="13">
    <location>
        <position position="687"/>
    </location>
    <ligand>
        <name>Zn(2+)</name>
        <dbReference type="ChEBI" id="CHEBI:29105"/>
    </ligand>
</feature>
<dbReference type="PANTHER" id="PTHR11777">
    <property type="entry name" value="ALANYL-TRNA SYNTHETASE"/>
    <property type="match status" value="1"/>
</dbReference>
<evidence type="ECO:0000256" key="6">
    <source>
        <dbReference type="ARBA" id="ARBA00022833"/>
    </source>
</evidence>
<dbReference type="InterPro" id="IPR018163">
    <property type="entry name" value="Thr/Ala-tRNA-synth_IIc_edit"/>
</dbReference>
<dbReference type="HAMAP" id="MF_00036_B">
    <property type="entry name" value="Ala_tRNA_synth_B"/>
    <property type="match status" value="1"/>
</dbReference>
<evidence type="ECO:0000256" key="3">
    <source>
        <dbReference type="ARBA" id="ARBA00022598"/>
    </source>
</evidence>
<dbReference type="FunFam" id="3.30.980.10:FF:000004">
    <property type="entry name" value="Alanine--tRNA ligase, cytoplasmic"/>
    <property type="match status" value="1"/>
</dbReference>
<dbReference type="SUPFAM" id="SSF55186">
    <property type="entry name" value="ThrRS/AlaRS common domain"/>
    <property type="match status" value="1"/>
</dbReference>
<dbReference type="InterPro" id="IPR018164">
    <property type="entry name" value="Ala-tRNA-synth_IIc_N"/>
</dbReference>
<dbReference type="InterPro" id="IPR009000">
    <property type="entry name" value="Transl_B-barrel_sf"/>
</dbReference>
<dbReference type="GO" id="GO:0005524">
    <property type="term" value="F:ATP binding"/>
    <property type="evidence" value="ECO:0007669"/>
    <property type="project" value="UniProtKB-UniRule"/>
</dbReference>
<dbReference type="GO" id="GO:0000049">
    <property type="term" value="F:tRNA binding"/>
    <property type="evidence" value="ECO:0007669"/>
    <property type="project" value="UniProtKB-KW"/>
</dbReference>
<evidence type="ECO:0000256" key="2">
    <source>
        <dbReference type="ARBA" id="ARBA00022555"/>
    </source>
</evidence>
<evidence type="ECO:0000256" key="11">
    <source>
        <dbReference type="ARBA" id="ARBA00024779"/>
    </source>
</evidence>
<dbReference type="FunFam" id="3.30.54.20:FF:000001">
    <property type="entry name" value="Alanine--tRNA ligase"/>
    <property type="match status" value="1"/>
</dbReference>
<evidence type="ECO:0000313" key="16">
    <source>
        <dbReference type="Proteomes" id="UP000199039"/>
    </source>
</evidence>
<dbReference type="Pfam" id="PF01411">
    <property type="entry name" value="tRNA-synt_2c"/>
    <property type="match status" value="1"/>
</dbReference>
<keyword evidence="13" id="KW-0963">Cytoplasm</keyword>
<comment type="catalytic activity">
    <reaction evidence="12 13">
        <text>tRNA(Ala) + L-alanine + ATP = L-alanyl-tRNA(Ala) + AMP + diphosphate</text>
        <dbReference type="Rhea" id="RHEA:12540"/>
        <dbReference type="Rhea" id="RHEA-COMP:9657"/>
        <dbReference type="Rhea" id="RHEA-COMP:9923"/>
        <dbReference type="ChEBI" id="CHEBI:30616"/>
        <dbReference type="ChEBI" id="CHEBI:33019"/>
        <dbReference type="ChEBI" id="CHEBI:57972"/>
        <dbReference type="ChEBI" id="CHEBI:78442"/>
        <dbReference type="ChEBI" id="CHEBI:78497"/>
        <dbReference type="ChEBI" id="CHEBI:456215"/>
        <dbReference type="EC" id="6.1.1.7"/>
    </reaction>
</comment>
<dbReference type="Proteomes" id="UP000199039">
    <property type="component" value="Unassembled WGS sequence"/>
</dbReference>
<dbReference type="Gene3D" id="3.30.930.10">
    <property type="entry name" value="Bira Bifunctional Protein, Domain 2"/>
    <property type="match status" value="1"/>
</dbReference>
<evidence type="ECO:0000256" key="13">
    <source>
        <dbReference type="HAMAP-Rule" id="MF_00036"/>
    </source>
</evidence>
<evidence type="ECO:0000256" key="12">
    <source>
        <dbReference type="ARBA" id="ARBA00048300"/>
    </source>
</evidence>
<dbReference type="PANTHER" id="PTHR11777:SF9">
    <property type="entry name" value="ALANINE--TRNA LIGASE, CYTOPLASMIC"/>
    <property type="match status" value="1"/>
</dbReference>
<evidence type="ECO:0000313" key="15">
    <source>
        <dbReference type="EMBL" id="SDC21959.1"/>
    </source>
</evidence>
<organism evidence="15 16">
    <name type="scientific">Sanguibacter gelidistatuariae</name>
    <dbReference type="NCBI Taxonomy" id="1814289"/>
    <lineage>
        <taxon>Bacteria</taxon>
        <taxon>Bacillati</taxon>
        <taxon>Actinomycetota</taxon>
        <taxon>Actinomycetes</taxon>
        <taxon>Micrococcales</taxon>
        <taxon>Sanguibacteraceae</taxon>
        <taxon>Sanguibacter</taxon>
    </lineage>
</organism>
<dbReference type="GO" id="GO:0004813">
    <property type="term" value="F:alanine-tRNA ligase activity"/>
    <property type="evidence" value="ECO:0007669"/>
    <property type="project" value="UniProtKB-UniRule"/>
</dbReference>
<feature type="binding site" evidence="13">
    <location>
        <position position="580"/>
    </location>
    <ligand>
        <name>Zn(2+)</name>
        <dbReference type="ChEBI" id="CHEBI:29105"/>
    </ligand>
</feature>
<keyword evidence="2 13" id="KW-0820">tRNA-binding</keyword>
<comment type="subcellular location">
    <subcellularLocation>
        <location evidence="13">Cytoplasm</location>
    </subcellularLocation>
</comment>
<keyword evidence="4 13" id="KW-0479">Metal-binding</keyword>
<dbReference type="CDD" id="cd00673">
    <property type="entry name" value="AlaRS_core"/>
    <property type="match status" value="1"/>
</dbReference>
<evidence type="ECO:0000256" key="9">
    <source>
        <dbReference type="ARBA" id="ARBA00022917"/>
    </source>
</evidence>
<comment type="similarity">
    <text evidence="1 13">Belongs to the class-II aminoacyl-tRNA synthetase family.</text>
</comment>
<dbReference type="Gene3D" id="3.30.54.20">
    <property type="match status" value="1"/>
</dbReference>
<keyword evidence="8 13" id="KW-0694">RNA-binding</keyword>
<evidence type="ECO:0000256" key="10">
    <source>
        <dbReference type="ARBA" id="ARBA00023146"/>
    </source>
</evidence>
<dbReference type="InterPro" id="IPR018162">
    <property type="entry name" value="Ala-tRNA-ligase_IIc_anticod-bd"/>
</dbReference>
<keyword evidence="7 13" id="KW-0067">ATP-binding</keyword>
<gene>
    <name evidence="13" type="primary">alaS</name>
    <name evidence="15" type="ORF">SAMN05216410_1411</name>
</gene>
<comment type="function">
    <text evidence="11 13">Catalyzes the attachment of alanine to tRNA(Ala) in a two-step reaction: alanine is first activated by ATP to form Ala-AMP and then transferred to the acceptor end of tRNA(Ala). Also edits incorrectly charged Ser-tRNA(Ala) and Gly-tRNA(Ala) via its editing domain.</text>
</comment>
<evidence type="ECO:0000256" key="4">
    <source>
        <dbReference type="ARBA" id="ARBA00022723"/>
    </source>
</evidence>
<dbReference type="Gene3D" id="3.10.310.40">
    <property type="match status" value="1"/>
</dbReference>
<dbReference type="GO" id="GO:0008270">
    <property type="term" value="F:zinc ion binding"/>
    <property type="evidence" value="ECO:0007669"/>
    <property type="project" value="UniProtKB-UniRule"/>
</dbReference>
<comment type="domain">
    <text evidence="13">Consists of three domains; the N-terminal catalytic domain, the editing domain and the C-terminal C-Ala domain. The editing domain removes incorrectly charged amino acids, while the C-Ala domain, along with tRNA(Ala), serves as a bridge to cooperatively bring together the editing and aminoacylation centers thus stimulating deacylation of misacylated tRNAs.</text>
</comment>
<dbReference type="PRINTS" id="PR00980">
    <property type="entry name" value="TRNASYNTHALA"/>
</dbReference>
<evidence type="ECO:0000256" key="5">
    <source>
        <dbReference type="ARBA" id="ARBA00022741"/>
    </source>
</evidence>
<proteinExistence type="inferred from homology"/>
<dbReference type="Gene3D" id="2.40.30.130">
    <property type="match status" value="1"/>
</dbReference>
<dbReference type="AlphaFoldDB" id="A0A1G6JT73"/>
<feature type="domain" description="Alanyl-transfer RNA synthetases family profile" evidence="14">
    <location>
        <begin position="1"/>
        <end position="726"/>
    </location>
</feature>
<keyword evidence="16" id="KW-1185">Reference proteome</keyword>
<keyword evidence="3 13" id="KW-0436">Ligase</keyword>
<dbReference type="SUPFAM" id="SSF101353">
    <property type="entry name" value="Putative anticodon-binding domain of alanyl-tRNA synthetase (AlaRS)"/>
    <property type="match status" value="1"/>
</dbReference>
<accession>A0A1G6JT73</accession>
<dbReference type="InterPro" id="IPR018165">
    <property type="entry name" value="Ala-tRNA-synth_IIc_core"/>
</dbReference>
<reference evidence="15 16" key="1">
    <citation type="submission" date="2016-09" db="EMBL/GenBank/DDBJ databases">
        <authorList>
            <person name="Capua I."/>
            <person name="De Benedictis P."/>
            <person name="Joannis T."/>
            <person name="Lombin L.H."/>
            <person name="Cattoli G."/>
        </authorList>
    </citation>
    <scope>NUCLEOTIDE SEQUENCE [LARGE SCALE GENOMIC DNA]</scope>
    <source>
        <strain evidence="15 16">ISLP-3</strain>
    </source>
</reference>
<keyword evidence="5 13" id="KW-0547">Nucleotide-binding</keyword>
<dbReference type="InterPro" id="IPR023033">
    <property type="entry name" value="Ala_tRNA_ligase_euk/bac"/>
</dbReference>
<dbReference type="OrthoDB" id="9803884at2"/>
<keyword evidence="9 13" id="KW-0648">Protein biosynthesis</keyword>
<evidence type="ECO:0000256" key="7">
    <source>
        <dbReference type="ARBA" id="ARBA00022840"/>
    </source>
</evidence>
<dbReference type="InterPro" id="IPR003156">
    <property type="entry name" value="DHHA1_dom"/>
</dbReference>
<dbReference type="GO" id="GO:0002161">
    <property type="term" value="F:aminoacyl-tRNA deacylase activity"/>
    <property type="evidence" value="ECO:0007669"/>
    <property type="project" value="TreeGrafter"/>
</dbReference>
<feature type="binding site" evidence="13">
    <location>
        <position position="584"/>
    </location>
    <ligand>
        <name>Zn(2+)</name>
        <dbReference type="ChEBI" id="CHEBI:29105"/>
    </ligand>
</feature>
<dbReference type="FunFam" id="3.10.310.40:FF:000001">
    <property type="entry name" value="Alanine--tRNA ligase"/>
    <property type="match status" value="1"/>
</dbReference>
<dbReference type="NCBIfam" id="TIGR00344">
    <property type="entry name" value="alaS"/>
    <property type="match status" value="1"/>
</dbReference>